<accession>A0A1H7HWR9</accession>
<dbReference type="InterPro" id="IPR038492">
    <property type="entry name" value="GBBH-like_N_sf"/>
</dbReference>
<reference evidence="4 5" key="1">
    <citation type="submission" date="2016-10" db="EMBL/GenBank/DDBJ databases">
        <authorList>
            <person name="de Groot N.N."/>
        </authorList>
    </citation>
    <scope>NUCLEOTIDE SEQUENCE [LARGE SCALE GENOMIC DNA]</scope>
    <source>
        <strain evidence="4 5">JCM 19513</strain>
    </source>
</reference>
<dbReference type="AlphaFoldDB" id="A0A1H7HWR9"/>
<evidence type="ECO:0000259" key="3">
    <source>
        <dbReference type="Pfam" id="PF06155"/>
    </source>
</evidence>
<dbReference type="STRING" id="1429083.GCA_001885685_01672"/>
<dbReference type="EMBL" id="FOAS01000003">
    <property type="protein sequence ID" value="SEK54042.1"/>
    <property type="molecule type" value="Genomic_DNA"/>
</dbReference>
<dbReference type="Gene3D" id="3.30.2020.30">
    <property type="match status" value="1"/>
</dbReference>
<evidence type="ECO:0000313" key="5">
    <source>
        <dbReference type="Proteomes" id="UP000185766"/>
    </source>
</evidence>
<sequence length="120" mass="13839">MLPSKIKLHKASRELELCYGEQCYRLSAEFLRVHSPSAEVRGHGRPVLQHGKQHVALVSLEPAGQYALKLVFDDGHDSGLYSWDYLYHLATQREQLWARYLEQLRDAGQSRDPHTTIVRL</sequence>
<gene>
    <name evidence="4" type="ORF">SAMN05216214_10397</name>
</gene>
<dbReference type="Proteomes" id="UP000185766">
    <property type="component" value="Unassembled WGS sequence"/>
</dbReference>
<name>A0A1H7HWR9_9GAMM</name>
<dbReference type="Pfam" id="PF06155">
    <property type="entry name" value="GBBH-like_N"/>
    <property type="match status" value="1"/>
</dbReference>
<dbReference type="PANTHER" id="PTHR35303">
    <property type="entry name" value="OS02G0197800 PROTEIN"/>
    <property type="match status" value="1"/>
</dbReference>
<dbReference type="PANTHER" id="PTHR35303:SF5">
    <property type="entry name" value="OS02G0197800 PROTEIN"/>
    <property type="match status" value="1"/>
</dbReference>
<keyword evidence="1" id="KW-0479">Metal-binding</keyword>
<dbReference type="InterPro" id="IPR010376">
    <property type="entry name" value="GBBH-like_N"/>
</dbReference>
<evidence type="ECO:0000256" key="2">
    <source>
        <dbReference type="ARBA" id="ARBA00023004"/>
    </source>
</evidence>
<protein>
    <submittedName>
        <fullName evidence="4">DUF971 family protein</fullName>
    </submittedName>
</protein>
<organism evidence="4 5">
    <name type="scientific">Atopomonas hussainii</name>
    <dbReference type="NCBI Taxonomy" id="1429083"/>
    <lineage>
        <taxon>Bacteria</taxon>
        <taxon>Pseudomonadati</taxon>
        <taxon>Pseudomonadota</taxon>
        <taxon>Gammaproteobacteria</taxon>
        <taxon>Pseudomonadales</taxon>
        <taxon>Pseudomonadaceae</taxon>
        <taxon>Atopomonas</taxon>
    </lineage>
</organism>
<dbReference type="GO" id="GO:0046872">
    <property type="term" value="F:metal ion binding"/>
    <property type="evidence" value="ECO:0007669"/>
    <property type="project" value="UniProtKB-KW"/>
</dbReference>
<proteinExistence type="predicted"/>
<feature type="domain" description="Gamma-butyrobetaine hydroxylase-like N-terminal" evidence="3">
    <location>
        <begin position="6"/>
        <end position="87"/>
    </location>
</feature>
<keyword evidence="2" id="KW-0408">Iron</keyword>
<keyword evidence="5" id="KW-1185">Reference proteome</keyword>
<evidence type="ECO:0000256" key="1">
    <source>
        <dbReference type="ARBA" id="ARBA00022723"/>
    </source>
</evidence>
<evidence type="ECO:0000313" key="4">
    <source>
        <dbReference type="EMBL" id="SEK54042.1"/>
    </source>
</evidence>